<dbReference type="STRING" id="171291.SAMN02745154_00236"/>
<dbReference type="PANTHER" id="PTHR34215:SF1">
    <property type="entry name" value="YLXR DOMAIN-CONTAINING PROTEIN"/>
    <property type="match status" value="1"/>
</dbReference>
<dbReference type="AlphaFoldDB" id="A0A1T4KY32"/>
<dbReference type="InterPro" id="IPR035931">
    <property type="entry name" value="YlxR-like_sf"/>
</dbReference>
<dbReference type="InterPro" id="IPR007393">
    <property type="entry name" value="YlxR_dom"/>
</dbReference>
<proteinExistence type="predicted"/>
<reference evidence="3" key="1">
    <citation type="submission" date="2017-02" db="EMBL/GenBank/DDBJ databases">
        <authorList>
            <person name="Varghese N."/>
            <person name="Submissions S."/>
        </authorList>
    </citation>
    <scope>NUCLEOTIDE SEQUENCE [LARGE SCALE GENOMIC DNA]</scope>
    <source>
        <strain evidence="3">ATCC 27862</strain>
    </source>
</reference>
<evidence type="ECO:0000259" key="1">
    <source>
        <dbReference type="Pfam" id="PF04296"/>
    </source>
</evidence>
<evidence type="ECO:0000313" key="2">
    <source>
        <dbReference type="EMBL" id="SJZ47260.1"/>
    </source>
</evidence>
<keyword evidence="3" id="KW-1185">Reference proteome</keyword>
<protein>
    <recommendedName>
        <fullName evidence="1">YlxR domain-containing protein</fullName>
    </recommendedName>
</protein>
<dbReference type="RefSeq" id="WP_078746983.1">
    <property type="nucleotide sequence ID" value="NZ_CP137850.1"/>
</dbReference>
<evidence type="ECO:0000313" key="3">
    <source>
        <dbReference type="Proteomes" id="UP000190389"/>
    </source>
</evidence>
<accession>A0A1T4KY32</accession>
<dbReference type="SUPFAM" id="SSF64376">
    <property type="entry name" value="YlxR-like"/>
    <property type="match status" value="1"/>
</dbReference>
<dbReference type="InterPro" id="IPR037465">
    <property type="entry name" value="YlxR"/>
</dbReference>
<dbReference type="Pfam" id="PF04296">
    <property type="entry name" value="YlxR"/>
    <property type="match status" value="1"/>
</dbReference>
<feature type="domain" description="YlxR" evidence="1">
    <location>
        <begin position="9"/>
        <end position="83"/>
    </location>
</feature>
<dbReference type="Proteomes" id="UP000190389">
    <property type="component" value="Unassembled WGS sequence"/>
</dbReference>
<dbReference type="EMBL" id="FUXF01000005">
    <property type="protein sequence ID" value="SJZ47260.1"/>
    <property type="molecule type" value="Genomic_DNA"/>
</dbReference>
<dbReference type="OrthoDB" id="398624at2"/>
<sequence length="95" mass="11223">MIENKTWTRKCIATNQIVDISQLIRFSFDKESSEVELDLNHNKKKRGAYFIPSIENWNSIKKTKALNRVFRTNIKPETYSNIEAELKEVLYGKEK</sequence>
<organism evidence="2 3">
    <name type="scientific">Mycoplasmopsis verecunda</name>
    <dbReference type="NCBI Taxonomy" id="171291"/>
    <lineage>
        <taxon>Bacteria</taxon>
        <taxon>Bacillati</taxon>
        <taxon>Mycoplasmatota</taxon>
        <taxon>Mycoplasmoidales</taxon>
        <taxon>Metamycoplasmataceae</taxon>
        <taxon>Mycoplasmopsis</taxon>
    </lineage>
</organism>
<dbReference type="Gene3D" id="3.30.1230.10">
    <property type="entry name" value="YlxR-like"/>
    <property type="match status" value="1"/>
</dbReference>
<name>A0A1T4KY32_9BACT</name>
<dbReference type="PANTHER" id="PTHR34215">
    <property type="entry name" value="BLL0784 PROTEIN"/>
    <property type="match status" value="1"/>
</dbReference>
<gene>
    <name evidence="2" type="ORF">SAMN02745154_00236</name>
</gene>